<dbReference type="Proteomes" id="UP000244571">
    <property type="component" value="Chromosome"/>
</dbReference>
<proteinExistence type="predicted"/>
<evidence type="ECO:0000313" key="2">
    <source>
        <dbReference type="Proteomes" id="UP000244571"/>
    </source>
</evidence>
<protein>
    <submittedName>
        <fullName evidence="1">Uncharacterized protein</fullName>
    </submittedName>
</protein>
<accession>A0A2R4XK05</accession>
<organism evidence="1 2">
    <name type="scientific">Orrella marina</name>
    <dbReference type="NCBI Taxonomy" id="2163011"/>
    <lineage>
        <taxon>Bacteria</taxon>
        <taxon>Pseudomonadati</taxon>
        <taxon>Pseudomonadota</taxon>
        <taxon>Betaproteobacteria</taxon>
        <taxon>Burkholderiales</taxon>
        <taxon>Alcaligenaceae</taxon>
        <taxon>Orrella</taxon>
    </lineage>
</organism>
<evidence type="ECO:0000313" key="1">
    <source>
        <dbReference type="EMBL" id="AWB34140.1"/>
    </source>
</evidence>
<dbReference type="AlphaFoldDB" id="A0A2R4XK05"/>
<sequence>MGMSVATSVSANPATRFVSESGYQPVDADTVWQQVNNALRAKADSLFQPGAELGPIPLSVVALDALEPALERTRYRVRYGINWVAPPEGSAGGPVPVSYVEVARFNIGPAIREGLIDSLGKENVANAEAFGVGPNTSWRFVTQPVMGNRAMIMSAGRTEIDDQAAQNEMCLGSPCMGVASVIDNAAPWSDMQPVETWPDTPLVTGSQQMVSPVIAINQLLGEVDSIETDSPAGAPAQPDWSIEAVIESNLGQDLGIEAAYRWGNLLDDSIGTLWQRLATFGMGGDQPAAFRAEAFECNRGPAFAAPGEYCP</sequence>
<name>A0A2R4XK05_9BURK</name>
<reference evidence="1 2" key="1">
    <citation type="submission" date="2018-04" db="EMBL/GenBank/DDBJ databases">
        <title>Bordetella sp. HZ20 isolated from seawater.</title>
        <authorList>
            <person name="Sun C."/>
        </authorList>
    </citation>
    <scope>NUCLEOTIDE SEQUENCE [LARGE SCALE GENOMIC DNA]</scope>
    <source>
        <strain evidence="1 2">HZ20</strain>
    </source>
</reference>
<dbReference type="EMBL" id="CP028901">
    <property type="protein sequence ID" value="AWB34140.1"/>
    <property type="molecule type" value="Genomic_DNA"/>
</dbReference>
<gene>
    <name evidence="1" type="ORF">DBV39_10970</name>
</gene>
<keyword evidence="2" id="KW-1185">Reference proteome</keyword>
<dbReference type="KEGG" id="boz:DBV39_10970"/>